<dbReference type="InterPro" id="IPR013083">
    <property type="entry name" value="Znf_RING/FYVE/PHD"/>
</dbReference>
<dbReference type="PANTHER" id="PTHR12683">
    <property type="entry name" value="CDK-ACTIVATING KINASE ASSEMBLY FACTOR MAT1"/>
    <property type="match status" value="1"/>
</dbReference>
<reference evidence="12" key="1">
    <citation type="journal article" date="2020" name="Stud. Mycol.">
        <title>101 Dothideomycetes genomes: a test case for predicting lifestyles and emergence of pathogens.</title>
        <authorList>
            <person name="Haridas S."/>
            <person name="Albert R."/>
            <person name="Binder M."/>
            <person name="Bloem J."/>
            <person name="Labutti K."/>
            <person name="Salamov A."/>
            <person name="Andreopoulos B."/>
            <person name="Baker S."/>
            <person name="Barry K."/>
            <person name="Bills G."/>
            <person name="Bluhm B."/>
            <person name="Cannon C."/>
            <person name="Castanera R."/>
            <person name="Culley D."/>
            <person name="Daum C."/>
            <person name="Ezra D."/>
            <person name="Gonzalez J."/>
            <person name="Henrissat B."/>
            <person name="Kuo A."/>
            <person name="Liang C."/>
            <person name="Lipzen A."/>
            <person name="Lutzoni F."/>
            <person name="Magnuson J."/>
            <person name="Mondo S."/>
            <person name="Nolan M."/>
            <person name="Ohm R."/>
            <person name="Pangilinan J."/>
            <person name="Park H.-J."/>
            <person name="Ramirez L."/>
            <person name="Alfaro M."/>
            <person name="Sun H."/>
            <person name="Tritt A."/>
            <person name="Yoshinaga Y."/>
            <person name="Zwiers L.-H."/>
            <person name="Turgeon B."/>
            <person name="Goodwin S."/>
            <person name="Spatafora J."/>
            <person name="Crous P."/>
            <person name="Grigoriev I."/>
        </authorList>
    </citation>
    <scope>NUCLEOTIDE SEQUENCE</scope>
    <source>
        <strain evidence="12">CBS 627.86</strain>
    </source>
</reference>
<accession>A0A6A5ZC54</accession>
<name>A0A6A5ZC54_9PLEO</name>
<dbReference type="AlphaFoldDB" id="A0A6A5ZC54"/>
<dbReference type="GO" id="GO:0006357">
    <property type="term" value="P:regulation of transcription by RNA polymerase II"/>
    <property type="evidence" value="ECO:0007669"/>
    <property type="project" value="TreeGrafter"/>
</dbReference>
<evidence type="ECO:0000256" key="7">
    <source>
        <dbReference type="ARBA" id="ARBA00029873"/>
    </source>
</evidence>
<dbReference type="PROSITE" id="PS00518">
    <property type="entry name" value="ZF_RING_1"/>
    <property type="match status" value="1"/>
</dbReference>
<evidence type="ECO:0000256" key="3">
    <source>
        <dbReference type="ARBA" id="ARBA00022723"/>
    </source>
</evidence>
<feature type="compositionally biased region" description="Basic and acidic residues" evidence="10">
    <location>
        <begin position="182"/>
        <end position="194"/>
    </location>
</feature>
<keyword evidence="13" id="KW-1185">Reference proteome</keyword>
<evidence type="ECO:0000256" key="6">
    <source>
        <dbReference type="ARBA" id="ARBA00023242"/>
    </source>
</evidence>
<dbReference type="InterPro" id="IPR015877">
    <property type="entry name" value="MAT1_centre"/>
</dbReference>
<comment type="subcellular location">
    <subcellularLocation>
        <location evidence="1">Nucleus</location>
    </subcellularLocation>
</comment>
<dbReference type="PANTHER" id="PTHR12683:SF13">
    <property type="entry name" value="CDK-ACTIVATING KINASE ASSEMBLY FACTOR MAT1"/>
    <property type="match status" value="1"/>
</dbReference>
<dbReference type="GO" id="GO:0070985">
    <property type="term" value="C:transcription factor TFIIK complex"/>
    <property type="evidence" value="ECO:0007669"/>
    <property type="project" value="UniProtKB-ARBA"/>
</dbReference>
<feature type="domain" description="RING-type" evidence="11">
    <location>
        <begin position="46"/>
        <end position="89"/>
    </location>
</feature>
<dbReference type="NCBIfam" id="TIGR00570">
    <property type="entry name" value="cdk7"/>
    <property type="match status" value="1"/>
</dbReference>
<dbReference type="CDD" id="cd16573">
    <property type="entry name" value="RING-HC_TFB3-like"/>
    <property type="match status" value="1"/>
</dbReference>
<evidence type="ECO:0000256" key="10">
    <source>
        <dbReference type="SAM" id="MobiDB-lite"/>
    </source>
</evidence>
<feature type="compositionally biased region" description="Gly residues" evidence="10">
    <location>
        <begin position="11"/>
        <end position="21"/>
    </location>
</feature>
<keyword evidence="4 9" id="KW-0863">Zinc-finger</keyword>
<evidence type="ECO:0000256" key="4">
    <source>
        <dbReference type="ARBA" id="ARBA00022771"/>
    </source>
</evidence>
<evidence type="ECO:0000313" key="13">
    <source>
        <dbReference type="Proteomes" id="UP000799770"/>
    </source>
</evidence>
<dbReference type="GO" id="GO:0061575">
    <property type="term" value="F:cyclin-dependent protein serine/threonine kinase activator activity"/>
    <property type="evidence" value="ECO:0007669"/>
    <property type="project" value="InterPro"/>
</dbReference>
<gene>
    <name evidence="12" type="ORF">BDV96DRAFT_571496</name>
</gene>
<dbReference type="InterPro" id="IPR004575">
    <property type="entry name" value="MAT1/Tfb3"/>
</dbReference>
<feature type="region of interest" description="Disordered" evidence="10">
    <location>
        <begin position="169"/>
        <end position="219"/>
    </location>
</feature>
<proteinExistence type="predicted"/>
<dbReference type="GO" id="GO:0008270">
    <property type="term" value="F:zinc ion binding"/>
    <property type="evidence" value="ECO:0007669"/>
    <property type="project" value="UniProtKB-KW"/>
</dbReference>
<keyword evidence="5" id="KW-0862">Zinc</keyword>
<evidence type="ECO:0000313" key="12">
    <source>
        <dbReference type="EMBL" id="KAF2117070.1"/>
    </source>
</evidence>
<dbReference type="OrthoDB" id="5963at2759"/>
<dbReference type="EMBL" id="ML977319">
    <property type="protein sequence ID" value="KAF2117070.1"/>
    <property type="molecule type" value="Genomic_DNA"/>
</dbReference>
<evidence type="ECO:0000256" key="9">
    <source>
        <dbReference type="PROSITE-ProRule" id="PRU00175"/>
    </source>
</evidence>
<dbReference type="InterPro" id="IPR017907">
    <property type="entry name" value="Znf_RING_CS"/>
</dbReference>
<dbReference type="Pfam" id="PF06391">
    <property type="entry name" value="MAT1"/>
    <property type="match status" value="1"/>
</dbReference>
<dbReference type="Proteomes" id="UP000799770">
    <property type="component" value="Unassembled WGS sequence"/>
</dbReference>
<evidence type="ECO:0000256" key="2">
    <source>
        <dbReference type="ARBA" id="ARBA00022257"/>
    </source>
</evidence>
<dbReference type="Gene3D" id="3.30.40.10">
    <property type="entry name" value="Zinc/RING finger domain, C3HC4 (zinc finger)"/>
    <property type="match status" value="1"/>
</dbReference>
<keyword evidence="3" id="KW-0479">Metal-binding</keyword>
<dbReference type="PROSITE" id="PS50089">
    <property type="entry name" value="ZF_RING_2"/>
    <property type="match status" value="1"/>
</dbReference>
<organism evidence="12 13">
    <name type="scientific">Lophiotrema nucula</name>
    <dbReference type="NCBI Taxonomy" id="690887"/>
    <lineage>
        <taxon>Eukaryota</taxon>
        <taxon>Fungi</taxon>
        <taxon>Dikarya</taxon>
        <taxon>Ascomycota</taxon>
        <taxon>Pezizomycotina</taxon>
        <taxon>Dothideomycetes</taxon>
        <taxon>Pleosporomycetidae</taxon>
        <taxon>Pleosporales</taxon>
        <taxon>Lophiotremataceae</taxon>
        <taxon>Lophiotrema</taxon>
    </lineage>
</organism>
<dbReference type="InterPro" id="IPR001841">
    <property type="entry name" value="Znf_RING"/>
</dbReference>
<protein>
    <recommendedName>
        <fullName evidence="2">RNA polymerase II transcription factor B subunit 3</fullName>
    </recommendedName>
    <alternativeName>
        <fullName evidence="8">RNA polymerase II transcription factor B 38 kDa subunit</fullName>
    </alternativeName>
    <alternativeName>
        <fullName evidence="7">RNA polymerase II transcription factor B p38 subunit</fullName>
    </alternativeName>
</protein>
<keyword evidence="6" id="KW-0539">Nucleus</keyword>
<dbReference type="Pfam" id="PF17121">
    <property type="entry name" value="zf-C3HC4_5"/>
    <property type="match status" value="1"/>
</dbReference>
<feature type="region of interest" description="Disordered" evidence="10">
    <location>
        <begin position="1"/>
        <end position="45"/>
    </location>
</feature>
<evidence type="ECO:0000256" key="8">
    <source>
        <dbReference type="ARBA" id="ARBA00033277"/>
    </source>
</evidence>
<evidence type="ECO:0000256" key="1">
    <source>
        <dbReference type="ARBA" id="ARBA00004123"/>
    </source>
</evidence>
<dbReference type="FunFam" id="3.30.40.10:FF:000037">
    <property type="entry name" value="Cdk-activating kinase assembly factor MAT1, centre"/>
    <property type="match status" value="1"/>
</dbReference>
<dbReference type="GO" id="GO:0006289">
    <property type="term" value="P:nucleotide-excision repair"/>
    <property type="evidence" value="ECO:0007669"/>
    <property type="project" value="InterPro"/>
</dbReference>
<dbReference type="SUPFAM" id="SSF57850">
    <property type="entry name" value="RING/U-box"/>
    <property type="match status" value="1"/>
</dbReference>
<evidence type="ECO:0000259" key="11">
    <source>
        <dbReference type="PROSITE" id="PS50089"/>
    </source>
</evidence>
<evidence type="ECO:0000256" key="5">
    <source>
        <dbReference type="ARBA" id="ARBA00022833"/>
    </source>
</evidence>
<sequence length="336" mass="37410">MSRMSRAVNGAKGGAPEGGGLLPNIRSLSLSSPSKHPATDPSSEVCPVCKSGTYLNRNMRFLVNPECYHKMCEGCVDRIFSHGPAPCPIAGCNRTLRKAKFRSPTFEDLKMEREVDIRKEVASVFNKKQADFETLRDFNDYLETVEEVTWNLILDMDVEETRERLRKYREAQKAQNSSTTRRALDHSQASDKRKGATQRKALDVSSGNTPEPFATNREDTGFSFRGLIKRKTPEPPKSFDPFDGWSIQPQYHILQDKYDVGWMTAAGKDANHSAGGYSMPAFYSQVLCDAFSGFGVFVEDEIKARETQASMDAGVGTRNAAMAAQGTKDVNMDDVF</sequence>